<proteinExistence type="predicted"/>
<keyword evidence="3" id="KW-1185">Reference proteome</keyword>
<feature type="region of interest" description="Disordered" evidence="1">
    <location>
        <begin position="35"/>
        <end position="66"/>
    </location>
</feature>
<evidence type="ECO:0000313" key="3">
    <source>
        <dbReference type="Proteomes" id="UP000234331"/>
    </source>
</evidence>
<dbReference type="Proteomes" id="UP000234331">
    <property type="component" value="Unassembled WGS sequence"/>
</dbReference>
<organism evidence="2 3">
    <name type="scientific">Frankia canadensis</name>
    <dbReference type="NCBI Taxonomy" id="1836972"/>
    <lineage>
        <taxon>Bacteria</taxon>
        <taxon>Bacillati</taxon>
        <taxon>Actinomycetota</taxon>
        <taxon>Actinomycetes</taxon>
        <taxon>Frankiales</taxon>
        <taxon>Frankiaceae</taxon>
        <taxon>Frankia</taxon>
    </lineage>
</organism>
<name>A0A2I2KWC8_9ACTN</name>
<accession>A0A2I2KWC8</accession>
<dbReference type="AlphaFoldDB" id="A0A2I2KWC8"/>
<evidence type="ECO:0000256" key="1">
    <source>
        <dbReference type="SAM" id="MobiDB-lite"/>
    </source>
</evidence>
<dbReference type="EMBL" id="FZMO01000330">
    <property type="protein sequence ID" value="SNQ49956.1"/>
    <property type="molecule type" value="Genomic_DNA"/>
</dbReference>
<reference evidence="2 3" key="1">
    <citation type="submission" date="2017-06" db="EMBL/GenBank/DDBJ databases">
        <authorList>
            <person name="Kim H.J."/>
            <person name="Triplett B.A."/>
        </authorList>
    </citation>
    <scope>NUCLEOTIDE SEQUENCE [LARGE SCALE GENOMIC DNA]</scope>
    <source>
        <strain evidence="2">FRACA_ARgP5</strain>
    </source>
</reference>
<gene>
    <name evidence="2" type="ORF">FRACA_3960003</name>
</gene>
<protein>
    <submittedName>
        <fullName evidence="2">Uncharacterized protein</fullName>
    </submittedName>
</protein>
<evidence type="ECO:0000313" key="2">
    <source>
        <dbReference type="EMBL" id="SNQ49956.1"/>
    </source>
</evidence>
<sequence length="66" mass="6852">MLIIPGGIATSGCRPALPAPLRLLIIPGGIATPFPESQPLPGGVADHPWRDRNTRPPAMAHPPPSC</sequence>